<comment type="subcellular location">
    <subcellularLocation>
        <location evidence="1">Endosome membrane</location>
        <topology evidence="1">Peripheral membrane protein</topology>
    </subcellularLocation>
    <subcellularLocation>
        <location evidence="2">Golgi apparatus</location>
    </subcellularLocation>
</comment>
<dbReference type="InterPro" id="IPR008153">
    <property type="entry name" value="GAE_dom"/>
</dbReference>
<evidence type="ECO:0000313" key="8">
    <source>
        <dbReference type="EMBL" id="KAF6035374.1"/>
    </source>
</evidence>
<gene>
    <name evidence="8" type="ORF">EB796_006312</name>
</gene>
<feature type="domain" description="GAE" evidence="7">
    <location>
        <begin position="89"/>
        <end position="203"/>
    </location>
</feature>
<dbReference type="GO" id="GO:0006893">
    <property type="term" value="P:Golgi to plasma membrane transport"/>
    <property type="evidence" value="ECO:0007669"/>
    <property type="project" value="TreeGrafter"/>
</dbReference>
<proteinExistence type="predicted"/>
<dbReference type="PROSITE" id="PS50180">
    <property type="entry name" value="GAE"/>
    <property type="match status" value="1"/>
</dbReference>
<dbReference type="Proteomes" id="UP000593567">
    <property type="component" value="Unassembled WGS sequence"/>
</dbReference>
<comment type="caution">
    <text evidence="8">The sequence shown here is derived from an EMBL/GenBank/DDBJ whole genome shotgun (WGS) entry which is preliminary data.</text>
</comment>
<evidence type="ECO:0000256" key="2">
    <source>
        <dbReference type="ARBA" id="ARBA00004555"/>
    </source>
</evidence>
<dbReference type="InterPro" id="IPR013041">
    <property type="entry name" value="Clathrin_app_Ig-like_sf"/>
</dbReference>
<dbReference type="PANTHER" id="PTHR45905:SF1">
    <property type="entry name" value="GOLGI-LOCALIZED, GAMMA-ADAPTIN EAR CONTAINING, ARF BINDING PROTEIN"/>
    <property type="match status" value="1"/>
</dbReference>
<evidence type="ECO:0000256" key="1">
    <source>
        <dbReference type="ARBA" id="ARBA00004481"/>
    </source>
</evidence>
<dbReference type="PANTHER" id="PTHR45905">
    <property type="entry name" value="GOLGI-LOCALIZED, GAMMA-ADAPTIN EAR CONTAINING, ARF BINDING PROTEIN"/>
    <property type="match status" value="1"/>
</dbReference>
<feature type="compositionally biased region" description="Low complexity" evidence="6">
    <location>
        <begin position="43"/>
        <end position="59"/>
    </location>
</feature>
<dbReference type="GO" id="GO:0006886">
    <property type="term" value="P:intracellular protein transport"/>
    <property type="evidence" value="ECO:0007669"/>
    <property type="project" value="InterPro"/>
</dbReference>
<evidence type="ECO:0000259" key="7">
    <source>
        <dbReference type="PROSITE" id="PS50180"/>
    </source>
</evidence>
<sequence>MPATSSLGPSSSGGDILDLLGGTSSTSAPAMNSNPALNNPMDLLSSLGLGTAPTTTPTPNIMSAQPPSMMSYDFTGQGLLGDGTNGEASSILSMEGYNKNGLVINFDFSRQPGSTDLTVTMTAVYNGSTEITDFVFQAAVPKSFRLDLQPPSGNKIAAFGMGNVTQKMLIKNPNKQQLKLRLRLQYKLEGKTVSEIDDVKNIPEATWN</sequence>
<keyword evidence="4" id="KW-0653">Protein transport</keyword>
<dbReference type="OrthoDB" id="447025at2759"/>
<feature type="compositionally biased region" description="Low complexity" evidence="6">
    <location>
        <begin position="1"/>
        <end position="25"/>
    </location>
</feature>
<dbReference type="InterPro" id="IPR008152">
    <property type="entry name" value="Clathrin_a/b/g-adaptin_app_Ig"/>
</dbReference>
<accession>A0A7J7KBQ5</accession>
<keyword evidence="3" id="KW-0813">Transport</keyword>
<dbReference type="AlphaFoldDB" id="A0A7J7KBQ5"/>
<keyword evidence="5" id="KW-0333">Golgi apparatus</keyword>
<dbReference type="GO" id="GO:0031267">
    <property type="term" value="F:small GTPase binding"/>
    <property type="evidence" value="ECO:0007669"/>
    <property type="project" value="InterPro"/>
</dbReference>
<reference evidence="8" key="1">
    <citation type="submission" date="2020-06" db="EMBL/GenBank/DDBJ databases">
        <title>Draft genome of Bugula neritina, a colonial animal packing powerful symbionts and potential medicines.</title>
        <authorList>
            <person name="Rayko M."/>
        </authorList>
    </citation>
    <scope>NUCLEOTIDE SEQUENCE [LARGE SCALE GENOMIC DNA]</scope>
    <source>
        <strain evidence="8">Kwan_BN1</strain>
    </source>
</reference>
<organism evidence="8 9">
    <name type="scientific">Bugula neritina</name>
    <name type="common">Brown bryozoan</name>
    <name type="synonym">Sertularia neritina</name>
    <dbReference type="NCBI Taxonomy" id="10212"/>
    <lineage>
        <taxon>Eukaryota</taxon>
        <taxon>Metazoa</taxon>
        <taxon>Spiralia</taxon>
        <taxon>Lophotrochozoa</taxon>
        <taxon>Bryozoa</taxon>
        <taxon>Gymnolaemata</taxon>
        <taxon>Cheilostomatida</taxon>
        <taxon>Flustrina</taxon>
        <taxon>Buguloidea</taxon>
        <taxon>Bugulidae</taxon>
        <taxon>Bugula</taxon>
    </lineage>
</organism>
<dbReference type="GO" id="GO:0034394">
    <property type="term" value="P:protein localization to cell surface"/>
    <property type="evidence" value="ECO:0007669"/>
    <property type="project" value="TreeGrafter"/>
</dbReference>
<evidence type="ECO:0000256" key="6">
    <source>
        <dbReference type="SAM" id="MobiDB-lite"/>
    </source>
</evidence>
<dbReference type="GO" id="GO:0005802">
    <property type="term" value="C:trans-Golgi network"/>
    <property type="evidence" value="ECO:0007669"/>
    <property type="project" value="InterPro"/>
</dbReference>
<evidence type="ECO:0000256" key="5">
    <source>
        <dbReference type="ARBA" id="ARBA00023034"/>
    </source>
</evidence>
<feature type="compositionally biased region" description="Polar residues" evidence="6">
    <location>
        <begin position="26"/>
        <end position="37"/>
    </location>
</feature>
<evidence type="ECO:0000256" key="3">
    <source>
        <dbReference type="ARBA" id="ARBA00022448"/>
    </source>
</evidence>
<dbReference type="Pfam" id="PF02883">
    <property type="entry name" value="Alpha_adaptinC2"/>
    <property type="match status" value="1"/>
</dbReference>
<dbReference type="SMART" id="SM00809">
    <property type="entry name" value="Alpha_adaptinC2"/>
    <property type="match status" value="1"/>
</dbReference>
<keyword evidence="9" id="KW-1185">Reference proteome</keyword>
<dbReference type="InterPro" id="IPR027422">
    <property type="entry name" value="GGA1-3"/>
</dbReference>
<feature type="region of interest" description="Disordered" evidence="6">
    <location>
        <begin position="1"/>
        <end position="66"/>
    </location>
</feature>
<dbReference type="SUPFAM" id="SSF49348">
    <property type="entry name" value="Clathrin adaptor appendage domain"/>
    <property type="match status" value="1"/>
</dbReference>
<evidence type="ECO:0000256" key="4">
    <source>
        <dbReference type="ARBA" id="ARBA00022927"/>
    </source>
</evidence>
<dbReference type="Gene3D" id="2.60.40.1230">
    <property type="match status" value="1"/>
</dbReference>
<dbReference type="EMBL" id="VXIV02000885">
    <property type="protein sequence ID" value="KAF6035374.1"/>
    <property type="molecule type" value="Genomic_DNA"/>
</dbReference>
<dbReference type="GO" id="GO:0010008">
    <property type="term" value="C:endosome membrane"/>
    <property type="evidence" value="ECO:0007669"/>
    <property type="project" value="UniProtKB-SubCell"/>
</dbReference>
<name>A0A7J7KBQ5_BUGNE</name>
<protein>
    <submittedName>
        <fullName evidence="8">AP1G1</fullName>
    </submittedName>
</protein>
<evidence type="ECO:0000313" key="9">
    <source>
        <dbReference type="Proteomes" id="UP000593567"/>
    </source>
</evidence>